<evidence type="ECO:0000313" key="1">
    <source>
        <dbReference type="EMBL" id="ERK04322.1"/>
    </source>
</evidence>
<sequence length="158" mass="18721">MAMNEKNKKERKQARIAFLIQFSFTLLLFLLFGVCTLTTARKGISMLEEKKALYDEIFRKQAGYNFRLDEIFRNMNSLTTKERSGNEHKQLQLIITQEREKMLDEISLSDADSTNYALYKVLLGQIRATQETIDQYDRESRRREYNLGQLQKGRSMFR</sequence>
<dbReference type="AlphaFoldDB" id="U2L0R0"/>
<comment type="caution">
    <text evidence="1">The sequence shown here is derived from an EMBL/GenBank/DDBJ whole genome shotgun (WGS) entry which is preliminary data.</text>
</comment>
<proteinExistence type="predicted"/>
<reference evidence="1 2" key="1">
    <citation type="submission" date="2013-08" db="EMBL/GenBank/DDBJ databases">
        <authorList>
            <person name="Durkin A.S."/>
            <person name="Haft D.R."/>
            <person name="McCorrison J."/>
            <person name="Torralba M."/>
            <person name="Gillis M."/>
            <person name="Haft D.H."/>
            <person name="Methe B."/>
            <person name="Sutton G."/>
            <person name="Nelson K.E."/>
        </authorList>
    </citation>
    <scope>NUCLEOTIDE SEQUENCE [LARGE SCALE GENOMIC DNA]</scope>
    <source>
        <strain evidence="1 2">F0068</strain>
    </source>
</reference>
<dbReference type="Proteomes" id="UP000016600">
    <property type="component" value="Unassembled WGS sequence"/>
</dbReference>
<dbReference type="PATRIC" id="fig|1081904.3.peg.21"/>
<keyword evidence="2" id="KW-1185">Reference proteome</keyword>
<dbReference type="EMBL" id="AWET01000003">
    <property type="protein sequence ID" value="ERK04322.1"/>
    <property type="molecule type" value="Genomic_DNA"/>
</dbReference>
<organism evidence="1 2">
    <name type="scientific">Hoylesella pleuritidis F0068</name>
    <dbReference type="NCBI Taxonomy" id="1081904"/>
    <lineage>
        <taxon>Bacteria</taxon>
        <taxon>Pseudomonadati</taxon>
        <taxon>Bacteroidota</taxon>
        <taxon>Bacteroidia</taxon>
        <taxon>Bacteroidales</taxon>
        <taxon>Prevotellaceae</taxon>
        <taxon>Hoylesella</taxon>
    </lineage>
</organism>
<evidence type="ECO:0000313" key="2">
    <source>
        <dbReference type="Proteomes" id="UP000016600"/>
    </source>
</evidence>
<evidence type="ECO:0008006" key="3">
    <source>
        <dbReference type="Google" id="ProtNLM"/>
    </source>
</evidence>
<accession>U2L0R0</accession>
<protein>
    <recommendedName>
        <fullName evidence="3">Type VI secretion system transmembrane protein TssO</fullName>
    </recommendedName>
</protein>
<name>U2L0R0_9BACT</name>
<gene>
    <name evidence="1" type="ORF">HMPREF1218_2023</name>
</gene>